<dbReference type="STRING" id="1123323.SAMN05216245_10594"/>
<name>A0A1I2ABD4_9FIRM</name>
<sequence>MQYPFYFKTSLKKALRDSLKKNEVIIFVHDVDSLRDIKGADIRTEIGELNLAKAVIVHNNTMGSALQNLGLKVPWFSLGLFDYLLPCIPERSFSKGTTVVFAGNLGKSEFLCNAEIETLGLHFNLYGPNFSKESIKWENVSYKGSFPPDEVPLKLEGSFGLVWDGTDVRTCDGPTGTYMKYNNPHKLSLYIAAGLPVVVWRQAAIADFVETNNIGITIESLTDISKRIQTLSVSEYNEMAMAVKKLQKQVVSGSFTRRCLKIVKGQILDTV</sequence>
<dbReference type="OrthoDB" id="9790931at2"/>
<feature type="domain" description="Glucosyltransferase 3-like N-terminal" evidence="2">
    <location>
        <begin position="1"/>
        <end position="79"/>
    </location>
</feature>
<organism evidence="4 5">
    <name type="scientific">Succiniclasticum ruminis DSM 9236</name>
    <dbReference type="NCBI Taxonomy" id="1123323"/>
    <lineage>
        <taxon>Bacteria</taxon>
        <taxon>Bacillati</taxon>
        <taxon>Bacillota</taxon>
        <taxon>Negativicutes</taxon>
        <taxon>Acidaminococcales</taxon>
        <taxon>Acidaminococcaceae</taxon>
        <taxon>Succiniclasticum</taxon>
    </lineage>
</organism>
<evidence type="ECO:0000313" key="4">
    <source>
        <dbReference type="EMBL" id="SFE40293.1"/>
    </source>
</evidence>
<keyword evidence="1" id="KW-0808">Transferase</keyword>
<accession>A0A1I2ABD4</accession>
<evidence type="ECO:0000259" key="3">
    <source>
        <dbReference type="Pfam" id="PF26337"/>
    </source>
</evidence>
<dbReference type="InterPro" id="IPR058591">
    <property type="entry name" value="Gtf3_N"/>
</dbReference>
<dbReference type="Pfam" id="PF26334">
    <property type="entry name" value="Gtf3_N"/>
    <property type="match status" value="1"/>
</dbReference>
<reference evidence="4 5" key="1">
    <citation type="submission" date="2016-10" db="EMBL/GenBank/DDBJ databases">
        <authorList>
            <person name="de Groot N.N."/>
        </authorList>
    </citation>
    <scope>NUCLEOTIDE SEQUENCE [LARGE SCALE GENOMIC DNA]</scope>
    <source>
        <strain evidence="4 5">DSM 9236</strain>
    </source>
</reference>
<proteinExistence type="predicted"/>
<gene>
    <name evidence="4" type="ORF">SAMN05216245_10594</name>
</gene>
<evidence type="ECO:0008006" key="6">
    <source>
        <dbReference type="Google" id="ProtNLM"/>
    </source>
</evidence>
<feature type="domain" description="Glucosyltransferase 3-like C-terminal" evidence="3">
    <location>
        <begin position="99"/>
        <end position="261"/>
    </location>
</feature>
<protein>
    <recommendedName>
        <fullName evidence="6">Beta-1,6-galactofuranosyltransferase</fullName>
    </recommendedName>
</protein>
<evidence type="ECO:0000256" key="1">
    <source>
        <dbReference type="ARBA" id="ARBA00022679"/>
    </source>
</evidence>
<evidence type="ECO:0000313" key="5">
    <source>
        <dbReference type="Proteomes" id="UP000198896"/>
    </source>
</evidence>
<evidence type="ECO:0000259" key="2">
    <source>
        <dbReference type="Pfam" id="PF26334"/>
    </source>
</evidence>
<dbReference type="InterPro" id="IPR058592">
    <property type="entry name" value="Gtf3_C"/>
</dbReference>
<dbReference type="Gene3D" id="3.40.50.2000">
    <property type="entry name" value="Glycogen Phosphorylase B"/>
    <property type="match status" value="2"/>
</dbReference>
<dbReference type="AlphaFoldDB" id="A0A1I2ABD4"/>
<dbReference type="Pfam" id="PF26337">
    <property type="entry name" value="Gtf3_C"/>
    <property type="match status" value="1"/>
</dbReference>
<dbReference type="RefSeq" id="WP_093913275.1">
    <property type="nucleotide sequence ID" value="NZ_FONL01000005.1"/>
</dbReference>
<dbReference type="Proteomes" id="UP000198896">
    <property type="component" value="Unassembled WGS sequence"/>
</dbReference>
<dbReference type="EMBL" id="FONL01000005">
    <property type="protein sequence ID" value="SFE40293.1"/>
    <property type="molecule type" value="Genomic_DNA"/>
</dbReference>
<keyword evidence="5" id="KW-1185">Reference proteome</keyword>